<keyword evidence="4 16" id="KW-0812">Transmembrane</keyword>
<keyword evidence="18" id="KW-1185">Reference proteome</keyword>
<comment type="caution">
    <text evidence="17">The sequence shown here is derived from an EMBL/GenBank/DDBJ whole genome shotgun (WGS) entry which is preliminary data.</text>
</comment>
<protein>
    <recommendedName>
        <fullName evidence="12">Probable peptidoglycan glycosyltransferase FtsW</fullName>
        <ecNumber evidence="14">2.4.99.28</ecNumber>
    </recommendedName>
    <alternativeName>
        <fullName evidence="13">Cell division protein FtsW</fullName>
    </alternativeName>
    <alternativeName>
        <fullName evidence="10">Cell wall polymerase</fullName>
    </alternativeName>
    <alternativeName>
        <fullName evidence="9">Peptidoglycan polymerase</fullName>
    </alternativeName>
</protein>
<feature type="transmembrane region" description="Helical" evidence="16">
    <location>
        <begin position="145"/>
        <end position="163"/>
    </location>
</feature>
<evidence type="ECO:0000256" key="1">
    <source>
        <dbReference type="ARBA" id="ARBA00004141"/>
    </source>
</evidence>
<feature type="transmembrane region" description="Helical" evidence="16">
    <location>
        <begin position="169"/>
        <end position="185"/>
    </location>
</feature>
<dbReference type="InterPro" id="IPR018365">
    <property type="entry name" value="Cell_cycle_FtsW-rel_CS"/>
</dbReference>
<dbReference type="GO" id="GO:0008955">
    <property type="term" value="F:peptidoglycan glycosyltransferase activity"/>
    <property type="evidence" value="ECO:0007669"/>
    <property type="project" value="UniProtKB-EC"/>
</dbReference>
<dbReference type="Proteomes" id="UP000256599">
    <property type="component" value="Unassembled WGS sequence"/>
</dbReference>
<evidence type="ECO:0000256" key="6">
    <source>
        <dbReference type="ARBA" id="ARBA00022984"/>
    </source>
</evidence>
<feature type="transmembrane region" description="Helical" evidence="16">
    <location>
        <begin position="40"/>
        <end position="57"/>
    </location>
</feature>
<comment type="similarity">
    <text evidence="11">Belongs to the SEDS family. FtsW subfamily.</text>
</comment>
<dbReference type="EMBL" id="NXLR01000002">
    <property type="protein sequence ID" value="RDU60803.1"/>
    <property type="molecule type" value="Genomic_DNA"/>
</dbReference>
<dbReference type="GO" id="GO:0051301">
    <property type="term" value="P:cell division"/>
    <property type="evidence" value="ECO:0007669"/>
    <property type="project" value="UniProtKB-KW"/>
</dbReference>
<reference evidence="17 18" key="1">
    <citation type="submission" date="2018-04" db="EMBL/GenBank/DDBJ databases">
        <title>Novel Campyloabacter and Helicobacter Species and Strains.</title>
        <authorList>
            <person name="Mannion A.J."/>
            <person name="Shen Z."/>
            <person name="Fox J.G."/>
        </authorList>
    </citation>
    <scope>NUCLEOTIDE SEQUENCE [LARGE SCALE GENOMIC DNA]</scope>
    <source>
        <strain evidence="17 18">MIT 98-6070</strain>
    </source>
</reference>
<feature type="transmembrane region" description="Helical" evidence="16">
    <location>
        <begin position="293"/>
        <end position="313"/>
    </location>
</feature>
<evidence type="ECO:0000256" key="13">
    <source>
        <dbReference type="ARBA" id="ARBA00041418"/>
    </source>
</evidence>
<evidence type="ECO:0000256" key="14">
    <source>
        <dbReference type="ARBA" id="ARBA00044770"/>
    </source>
</evidence>
<keyword evidence="3" id="KW-0808">Transferase</keyword>
<dbReference type="GO" id="GO:0032153">
    <property type="term" value="C:cell division site"/>
    <property type="evidence" value="ECO:0007669"/>
    <property type="project" value="TreeGrafter"/>
</dbReference>
<evidence type="ECO:0000256" key="10">
    <source>
        <dbReference type="ARBA" id="ARBA00033270"/>
    </source>
</evidence>
<evidence type="ECO:0000256" key="3">
    <source>
        <dbReference type="ARBA" id="ARBA00022679"/>
    </source>
</evidence>
<feature type="transmembrane region" description="Helical" evidence="16">
    <location>
        <begin position="69"/>
        <end position="87"/>
    </location>
</feature>
<comment type="subcellular location">
    <subcellularLocation>
        <location evidence="1">Membrane</location>
        <topology evidence="1">Multi-pass membrane protein</topology>
    </subcellularLocation>
</comment>
<feature type="transmembrane region" description="Helical" evidence="16">
    <location>
        <begin position="7"/>
        <end position="28"/>
    </location>
</feature>
<feature type="transmembrane region" description="Helical" evidence="16">
    <location>
        <begin position="325"/>
        <end position="347"/>
    </location>
</feature>
<dbReference type="GO" id="GO:0005886">
    <property type="term" value="C:plasma membrane"/>
    <property type="evidence" value="ECO:0007669"/>
    <property type="project" value="TreeGrafter"/>
</dbReference>
<keyword evidence="2" id="KW-0328">Glycosyltransferase</keyword>
<feature type="transmembrane region" description="Helical" evidence="16">
    <location>
        <begin position="190"/>
        <end position="209"/>
    </location>
</feature>
<evidence type="ECO:0000256" key="4">
    <source>
        <dbReference type="ARBA" id="ARBA00022692"/>
    </source>
</evidence>
<dbReference type="InterPro" id="IPR001182">
    <property type="entry name" value="FtsW/RodA"/>
</dbReference>
<sequence length="389" mass="42669">MVDSKLFYAVILLICIGIVMSYSLSAYIVSFYNYSPFHFFIRQFIAASLGILLIWLISRIDVDMYFKRIGLLIFIVSIILMVGMHFLPQSFISSAGGAKRWIRLPLISLAPSELFKIGFVYFLAWSFSRKFVSNVHLSIKDEIKIFIPYLVLFIVAVVLIAVLQNDLGQVVLLALTLGVMLLFAGGSLRLLGVIFLCTIGTAFLAIITSPHRILRIKSWWASAQDSVLALLPQGWAENLRVSGLPEPYQIYHAANAISSGGFFGSGLGEGFIKLGFLSDVHTDIILAGITEELGFIGLFGIIGLFGYVLLRIFRIANRTTDKTHYLFCVGVALLLGFSLIINAFGISGITPVKGIAVPFLSYGGSSLIANCIAIGLVLAISKNMTDKKE</sequence>
<organism evidence="17 18">
    <name type="scientific">Helicobacter marmotae</name>
    <dbReference type="NCBI Taxonomy" id="152490"/>
    <lineage>
        <taxon>Bacteria</taxon>
        <taxon>Pseudomonadati</taxon>
        <taxon>Campylobacterota</taxon>
        <taxon>Epsilonproteobacteria</taxon>
        <taxon>Campylobacterales</taxon>
        <taxon>Helicobacteraceae</taxon>
        <taxon>Helicobacter</taxon>
    </lineage>
</organism>
<keyword evidence="7 16" id="KW-1133">Transmembrane helix</keyword>
<feature type="transmembrane region" description="Helical" evidence="16">
    <location>
        <begin position="359"/>
        <end position="380"/>
    </location>
</feature>
<evidence type="ECO:0000256" key="11">
    <source>
        <dbReference type="ARBA" id="ARBA00038053"/>
    </source>
</evidence>
<keyword evidence="8 16" id="KW-0472">Membrane</keyword>
<feature type="transmembrane region" description="Helical" evidence="16">
    <location>
        <begin position="102"/>
        <end position="124"/>
    </location>
</feature>
<dbReference type="GO" id="GO:0015648">
    <property type="term" value="F:lipid-linked peptidoglycan transporter activity"/>
    <property type="evidence" value="ECO:0007669"/>
    <property type="project" value="TreeGrafter"/>
</dbReference>
<name>A0A3D8I6L9_9HELI</name>
<evidence type="ECO:0000313" key="17">
    <source>
        <dbReference type="EMBL" id="RDU60803.1"/>
    </source>
</evidence>
<dbReference type="PANTHER" id="PTHR30474:SF2">
    <property type="entry name" value="PEPTIDOGLYCAN GLYCOSYLTRANSFERASE FTSW-RELATED"/>
    <property type="match status" value="1"/>
</dbReference>
<dbReference type="GO" id="GO:0008360">
    <property type="term" value="P:regulation of cell shape"/>
    <property type="evidence" value="ECO:0007669"/>
    <property type="project" value="UniProtKB-KW"/>
</dbReference>
<evidence type="ECO:0000256" key="5">
    <source>
        <dbReference type="ARBA" id="ARBA00022960"/>
    </source>
</evidence>
<dbReference type="GO" id="GO:0009252">
    <property type="term" value="P:peptidoglycan biosynthetic process"/>
    <property type="evidence" value="ECO:0007669"/>
    <property type="project" value="UniProtKB-KW"/>
</dbReference>
<evidence type="ECO:0000256" key="7">
    <source>
        <dbReference type="ARBA" id="ARBA00022989"/>
    </source>
</evidence>
<evidence type="ECO:0000256" key="12">
    <source>
        <dbReference type="ARBA" id="ARBA00041185"/>
    </source>
</evidence>
<dbReference type="PROSITE" id="PS00428">
    <property type="entry name" value="FTSW_RODA_SPOVE"/>
    <property type="match status" value="1"/>
</dbReference>
<comment type="catalytic activity">
    <reaction evidence="15">
        <text>[GlcNAc-(1-&gt;4)-Mur2Ac(oyl-L-Ala-gamma-D-Glu-L-Lys-D-Ala-D-Ala)](n)-di-trans,octa-cis-undecaprenyl diphosphate + beta-D-GlcNAc-(1-&gt;4)-Mur2Ac(oyl-L-Ala-gamma-D-Glu-L-Lys-D-Ala-D-Ala)-di-trans,octa-cis-undecaprenyl diphosphate = [GlcNAc-(1-&gt;4)-Mur2Ac(oyl-L-Ala-gamma-D-Glu-L-Lys-D-Ala-D-Ala)](n+1)-di-trans,octa-cis-undecaprenyl diphosphate + di-trans,octa-cis-undecaprenyl diphosphate + H(+)</text>
        <dbReference type="Rhea" id="RHEA:23708"/>
        <dbReference type="Rhea" id="RHEA-COMP:9602"/>
        <dbReference type="Rhea" id="RHEA-COMP:9603"/>
        <dbReference type="ChEBI" id="CHEBI:15378"/>
        <dbReference type="ChEBI" id="CHEBI:58405"/>
        <dbReference type="ChEBI" id="CHEBI:60033"/>
        <dbReference type="ChEBI" id="CHEBI:78435"/>
        <dbReference type="EC" id="2.4.99.28"/>
    </reaction>
</comment>
<dbReference type="EC" id="2.4.99.28" evidence="14"/>
<evidence type="ECO:0000256" key="8">
    <source>
        <dbReference type="ARBA" id="ARBA00023136"/>
    </source>
</evidence>
<evidence type="ECO:0000256" key="16">
    <source>
        <dbReference type="SAM" id="Phobius"/>
    </source>
</evidence>
<accession>A0A3D8I6L9</accession>
<keyword evidence="17" id="KW-0131">Cell cycle</keyword>
<proteinExistence type="inferred from homology"/>
<dbReference type="RefSeq" id="WP_104700657.1">
    <property type="nucleotide sequence ID" value="NZ_FZPP01000045.1"/>
</dbReference>
<evidence type="ECO:0000313" key="18">
    <source>
        <dbReference type="Proteomes" id="UP000256599"/>
    </source>
</evidence>
<evidence type="ECO:0000256" key="15">
    <source>
        <dbReference type="ARBA" id="ARBA00049902"/>
    </source>
</evidence>
<dbReference type="PANTHER" id="PTHR30474">
    <property type="entry name" value="CELL CYCLE PROTEIN"/>
    <property type="match status" value="1"/>
</dbReference>
<evidence type="ECO:0000256" key="9">
    <source>
        <dbReference type="ARBA" id="ARBA00032370"/>
    </source>
</evidence>
<keyword evidence="17" id="KW-0132">Cell division</keyword>
<dbReference type="OrthoDB" id="9768187at2"/>
<gene>
    <name evidence="17" type="ORF">CQA63_02260</name>
</gene>
<dbReference type="AlphaFoldDB" id="A0A3D8I6L9"/>
<dbReference type="Pfam" id="PF01098">
    <property type="entry name" value="FTSW_RODA_SPOVE"/>
    <property type="match status" value="1"/>
</dbReference>
<keyword evidence="6" id="KW-0573">Peptidoglycan synthesis</keyword>
<evidence type="ECO:0000256" key="2">
    <source>
        <dbReference type="ARBA" id="ARBA00022676"/>
    </source>
</evidence>
<keyword evidence="5" id="KW-0133">Cell shape</keyword>